<keyword evidence="1" id="KW-0812">Transmembrane</keyword>
<accession>A0A0F9ID42</accession>
<comment type="caution">
    <text evidence="2">The sequence shown here is derived from an EMBL/GenBank/DDBJ whole genome shotgun (WGS) entry which is preliminary data.</text>
</comment>
<feature type="transmembrane region" description="Helical" evidence="1">
    <location>
        <begin position="33"/>
        <end position="53"/>
    </location>
</feature>
<name>A0A0F9ID42_9ZZZZ</name>
<sequence>MIPDHVNALFEFIGGCMIWMNVVAVYRDRQVAGVRWWTTGFFAAWGGWNIFYYPHLDQWWSFTGGLWIVTANIVWVVMLIHYSRQRS</sequence>
<reference evidence="2" key="1">
    <citation type="journal article" date="2015" name="Nature">
        <title>Complex archaea that bridge the gap between prokaryotes and eukaryotes.</title>
        <authorList>
            <person name="Spang A."/>
            <person name="Saw J.H."/>
            <person name="Jorgensen S.L."/>
            <person name="Zaremba-Niedzwiedzka K."/>
            <person name="Martijn J."/>
            <person name="Lind A.E."/>
            <person name="van Eijk R."/>
            <person name="Schleper C."/>
            <person name="Guy L."/>
            <person name="Ettema T.J."/>
        </authorList>
    </citation>
    <scope>NUCLEOTIDE SEQUENCE</scope>
</reference>
<dbReference type="AlphaFoldDB" id="A0A0F9ID42"/>
<keyword evidence="1" id="KW-0472">Membrane</keyword>
<organism evidence="2">
    <name type="scientific">marine sediment metagenome</name>
    <dbReference type="NCBI Taxonomy" id="412755"/>
    <lineage>
        <taxon>unclassified sequences</taxon>
        <taxon>metagenomes</taxon>
        <taxon>ecological metagenomes</taxon>
    </lineage>
</organism>
<keyword evidence="1" id="KW-1133">Transmembrane helix</keyword>
<feature type="transmembrane region" description="Helical" evidence="1">
    <location>
        <begin position="6"/>
        <end position="26"/>
    </location>
</feature>
<evidence type="ECO:0000313" key="2">
    <source>
        <dbReference type="EMBL" id="KKL85282.1"/>
    </source>
</evidence>
<dbReference type="EMBL" id="LAZR01021450">
    <property type="protein sequence ID" value="KKL85282.1"/>
    <property type="molecule type" value="Genomic_DNA"/>
</dbReference>
<protein>
    <submittedName>
        <fullName evidence="2">Uncharacterized protein</fullName>
    </submittedName>
</protein>
<evidence type="ECO:0000256" key="1">
    <source>
        <dbReference type="SAM" id="Phobius"/>
    </source>
</evidence>
<gene>
    <name evidence="2" type="ORF">LCGC14_1956260</name>
</gene>
<feature type="transmembrane region" description="Helical" evidence="1">
    <location>
        <begin position="59"/>
        <end position="82"/>
    </location>
</feature>
<proteinExistence type="predicted"/>